<name>A0A2W7PT81_9RHOB</name>
<organism evidence="2 3">
    <name type="scientific">Roseinatronobacter thiooxidans</name>
    <dbReference type="NCBI Taxonomy" id="121821"/>
    <lineage>
        <taxon>Bacteria</taxon>
        <taxon>Pseudomonadati</taxon>
        <taxon>Pseudomonadota</taxon>
        <taxon>Alphaproteobacteria</taxon>
        <taxon>Rhodobacterales</taxon>
        <taxon>Paracoccaceae</taxon>
        <taxon>Roseinatronobacter</taxon>
    </lineage>
</organism>
<protein>
    <recommendedName>
        <fullName evidence="1">Autotransporter domain-containing protein</fullName>
    </recommendedName>
</protein>
<dbReference type="EMBL" id="QKZQ01000014">
    <property type="protein sequence ID" value="PZX39408.1"/>
    <property type="molecule type" value="Genomic_DNA"/>
</dbReference>
<dbReference type="PROSITE" id="PS51208">
    <property type="entry name" value="AUTOTRANSPORTER"/>
    <property type="match status" value="1"/>
</dbReference>
<reference evidence="2 3" key="1">
    <citation type="submission" date="2018-06" db="EMBL/GenBank/DDBJ databases">
        <title>Genomic Encyclopedia of Archaeal and Bacterial Type Strains, Phase II (KMG-II): from individual species to whole genera.</title>
        <authorList>
            <person name="Goeker M."/>
        </authorList>
    </citation>
    <scope>NUCLEOTIDE SEQUENCE [LARGE SCALE GENOMIC DNA]</scope>
    <source>
        <strain evidence="2 3">DSM 13087</strain>
    </source>
</reference>
<evidence type="ECO:0000313" key="2">
    <source>
        <dbReference type="EMBL" id="PZX39408.1"/>
    </source>
</evidence>
<dbReference type="SUPFAM" id="SSF103515">
    <property type="entry name" value="Autotransporter"/>
    <property type="match status" value="1"/>
</dbReference>
<keyword evidence="3" id="KW-1185">Reference proteome</keyword>
<accession>A0A2W7PT81</accession>
<sequence length="1202" mass="119493">MVLVNKMALPGKVARMRSRKGMLLSSVFLGIGAGSIGAVAFANDAAIGGVDCPACVLAGGQISVAGGFLEVDINVDTASIGSSGAPAFGVGVYAYSTEDITVTATQDITTTDRTMWLDSNSITPGQGDITVTSSGALTSTLSHGVEILHPLAELVLDGQSTGTIDGYLSGVSILGWPGAAGTLEIRDFASIIGGTTSIYVDNSFGADVSIQGVGQVGASSSLFDGIFINAPSGNINIGGQSALGSVQGGDDGLELYTSGAGTITVNAGDVTGVDWGIYAIGTEGNAEITVTGAVEGTNFVGIETRTTTGDITLNAGDVTGGTWGIYTLSTDGDANITTTGAVEGKGAVGIETRTTTGDITLNAGDVTGGTWGIYTLSTDGDANITTTGAVEGKGAVGIETHTTTGDITLNAGDVTGGTWGIYTRSTDGDTAITVTGDVAGGTAMAIDTITTTGNVTIGGSGTATATGGDLGIWAGTIAGGSVTVQDFDTVTSVDTAIYTYSAGGDITITGVGTGGGITSSALDGIYASTQSGNGNVVITGNGPITAAGDGIVAYSFGGGTMAIGVDADISAVEFGIYSRSVNGDLTLGVAEGVTVSATGITGIDATASGAGTTTIDVAADAVVEGGAFGLVTGTRATVSNAGTIRTIGDTGAATDAGTGIGLWSWTGTTEVNNSGDMLGQIHSDGGGVTFNNMADGSWYVGTGLHEFYAANDAVNNTGTMFIRNGVTNFDGLERFVTSGGGHIDMTYGTAATDTLQVLNFGTQAGALLSFDFDAKADNNAGLGHDNSDDGFGTADTIWVTGTAAPEAGTLVAVNHLDGDPTGLVGSVALVYTGVNLDAPNPRDRIVSSDLYDFATPQSFTTTAFYLVDDGDGGLYYQWAPNITTATMGGYGGGDMSDGATTASNIASAGAAFAGLGGLGGTGGGATGAIADSAMASVRGTDKACENGQASRFWTHADGSSTSGRGFKGNSYGITFGYEHDLGAATGQTCGQFVGGIFAGVGRSNLSWASGTSKSANVTTGAYLRYAAPTGLYATGVAAVTRAKADLTNAVFSSTGSQKSLGYAGIASIGYVMPVSAAGHIDWRASLSHGIVDGKPFTDSVGIEVDDTKSRMTTAGLNVAYWHQIDETTRGFVSAGVNRTQAKRETTAFGVKVDGTSKATIGTLSAGLSSKVSDRSSLDVVIHGAFSDRATSIGGSIGYKLAF</sequence>
<dbReference type="Gene3D" id="2.40.128.130">
    <property type="entry name" value="Autotransporter beta-domain"/>
    <property type="match status" value="1"/>
</dbReference>
<dbReference type="Proteomes" id="UP000249364">
    <property type="component" value="Unassembled WGS sequence"/>
</dbReference>
<dbReference type="InterPro" id="IPR005546">
    <property type="entry name" value="Autotransporte_beta"/>
</dbReference>
<proteinExistence type="predicted"/>
<dbReference type="AlphaFoldDB" id="A0A2W7PT81"/>
<dbReference type="InterPro" id="IPR036709">
    <property type="entry name" value="Autotransporte_beta_dom_sf"/>
</dbReference>
<gene>
    <name evidence="2" type="ORF">LY56_02787</name>
</gene>
<evidence type="ECO:0000259" key="1">
    <source>
        <dbReference type="PROSITE" id="PS51208"/>
    </source>
</evidence>
<feature type="domain" description="Autotransporter" evidence="1">
    <location>
        <begin position="945"/>
        <end position="1202"/>
    </location>
</feature>
<dbReference type="STRING" id="121821.GCA_001870675_00457"/>
<comment type="caution">
    <text evidence="2">The sequence shown here is derived from an EMBL/GenBank/DDBJ whole genome shotgun (WGS) entry which is preliminary data.</text>
</comment>
<dbReference type="SMART" id="SM00869">
    <property type="entry name" value="Autotransporter"/>
    <property type="match status" value="1"/>
</dbReference>
<evidence type="ECO:0000313" key="3">
    <source>
        <dbReference type="Proteomes" id="UP000249364"/>
    </source>
</evidence>